<dbReference type="GO" id="GO:0030170">
    <property type="term" value="F:pyridoxal phosphate binding"/>
    <property type="evidence" value="ECO:0007669"/>
    <property type="project" value="InterPro"/>
</dbReference>
<dbReference type="InterPro" id="IPR052353">
    <property type="entry name" value="Benzoxazolinone_Detox_Enz"/>
</dbReference>
<name>A0A075H5B9_9ARCH</name>
<protein>
    <recommendedName>
        <fullName evidence="1">MOSC domain-containing protein</fullName>
    </recommendedName>
</protein>
<dbReference type="InterPro" id="IPR005302">
    <property type="entry name" value="MoCF_Sase_C"/>
</dbReference>
<dbReference type="Gene3D" id="2.40.33.20">
    <property type="entry name" value="PK beta-barrel domain-like"/>
    <property type="match status" value="1"/>
</dbReference>
<dbReference type="Pfam" id="PF03473">
    <property type="entry name" value="MOSC"/>
    <property type="match status" value="1"/>
</dbReference>
<dbReference type="PANTHER" id="PTHR30212:SF2">
    <property type="entry name" value="PROTEIN YIIM"/>
    <property type="match status" value="1"/>
</dbReference>
<dbReference type="GO" id="GO:0030151">
    <property type="term" value="F:molybdenum ion binding"/>
    <property type="evidence" value="ECO:0007669"/>
    <property type="project" value="InterPro"/>
</dbReference>
<dbReference type="SUPFAM" id="SSF50800">
    <property type="entry name" value="PK beta-barrel domain-like"/>
    <property type="match status" value="1"/>
</dbReference>
<feature type="domain" description="MOSC" evidence="1">
    <location>
        <begin position="12"/>
        <end position="160"/>
    </location>
</feature>
<evidence type="ECO:0000259" key="1">
    <source>
        <dbReference type="PROSITE" id="PS51340"/>
    </source>
</evidence>
<accession>A0A075H5B9</accession>
<reference evidence="2" key="1">
    <citation type="journal article" date="2014" name="Genome Biol. Evol.">
        <title>Pangenome evidence for extensive interdomain horizontal transfer affecting lineage core and shell genes in uncultured planktonic thaumarchaeota and euryarchaeota.</title>
        <authorList>
            <person name="Deschamps P."/>
            <person name="Zivanovic Y."/>
            <person name="Moreira D."/>
            <person name="Rodriguez-Valera F."/>
            <person name="Lopez-Garcia P."/>
        </authorList>
    </citation>
    <scope>NUCLEOTIDE SEQUENCE</scope>
</reference>
<dbReference type="AlphaFoldDB" id="A0A075H5B9"/>
<dbReference type="InterPro" id="IPR011037">
    <property type="entry name" value="Pyrv_Knase-like_insert_dom_sf"/>
</dbReference>
<dbReference type="GO" id="GO:0003824">
    <property type="term" value="F:catalytic activity"/>
    <property type="evidence" value="ECO:0007669"/>
    <property type="project" value="InterPro"/>
</dbReference>
<proteinExistence type="predicted"/>
<dbReference type="EMBL" id="KF900918">
    <property type="protein sequence ID" value="AIF11481.1"/>
    <property type="molecule type" value="Genomic_DNA"/>
</dbReference>
<sequence length="160" mass="18067">MTGTVLQVNVKSQVPGERGFPKYPVKRCFAKEKGLDGDHNVFRQTKKKGNKDMALLVYPVETIKKLNQEGWPVKPGDVGENLTVKGYAHDMFKPGQQYKAGDATIEISLECDPCTNLGLLPYVGQEKVKTFMNTIMHRRGWYARIIKQGEIRPGDPFKLK</sequence>
<evidence type="ECO:0000313" key="2">
    <source>
        <dbReference type="EMBL" id="AIF11481.1"/>
    </source>
</evidence>
<dbReference type="PROSITE" id="PS51340">
    <property type="entry name" value="MOSC"/>
    <property type="match status" value="1"/>
</dbReference>
<organism evidence="2">
    <name type="scientific">uncultured marine thaumarchaeote KM3_52_B01</name>
    <dbReference type="NCBI Taxonomy" id="1456176"/>
    <lineage>
        <taxon>Archaea</taxon>
        <taxon>Nitrososphaerota</taxon>
        <taxon>environmental samples</taxon>
    </lineage>
</organism>
<dbReference type="PANTHER" id="PTHR30212">
    <property type="entry name" value="PROTEIN YIIM"/>
    <property type="match status" value="1"/>
</dbReference>